<proteinExistence type="inferred from homology"/>
<dbReference type="SMART" id="SM00185">
    <property type="entry name" value="ARM"/>
    <property type="match status" value="3"/>
</dbReference>
<keyword evidence="5" id="KW-0735">Signal-anchor</keyword>
<dbReference type="AlphaFoldDB" id="A0AAE1HJG4"/>
<evidence type="ECO:0000256" key="7">
    <source>
        <dbReference type="ARBA" id="ARBA00023128"/>
    </source>
</evidence>
<feature type="region of interest" description="Disordered" evidence="10">
    <location>
        <begin position="189"/>
        <end position="219"/>
    </location>
</feature>
<gene>
    <name evidence="12" type="ORF">KUF71_001398</name>
</gene>
<evidence type="ECO:0000256" key="10">
    <source>
        <dbReference type="SAM" id="MobiDB-lite"/>
    </source>
</evidence>
<reference evidence="12" key="2">
    <citation type="journal article" date="2023" name="BMC Genomics">
        <title>Pest status, molecular evolution, and epigenetic factors derived from the genome assembly of Frankliniella fusca, a thysanopteran phytovirus vector.</title>
        <authorList>
            <person name="Catto M.A."/>
            <person name="Labadie P.E."/>
            <person name="Jacobson A.L."/>
            <person name="Kennedy G.G."/>
            <person name="Srinivasan R."/>
            <person name="Hunt B.G."/>
        </authorList>
    </citation>
    <scope>NUCLEOTIDE SEQUENCE</scope>
    <source>
        <strain evidence="12">PL_HMW_Pooled</strain>
    </source>
</reference>
<feature type="domain" description="Armadillo repeat-containing" evidence="11">
    <location>
        <begin position="373"/>
        <end position="471"/>
    </location>
</feature>
<dbReference type="Pfam" id="PF04826">
    <property type="entry name" value="Arm_2"/>
    <property type="match status" value="2"/>
</dbReference>
<comment type="subcellular location">
    <subcellularLocation>
        <location evidence="1">Membrane</location>
        <topology evidence="1">Single-pass membrane protein</topology>
    </subcellularLocation>
    <subcellularLocation>
        <location evidence="2">Mitochondrion membrane</location>
    </subcellularLocation>
</comment>
<feature type="repeat" description="ARM" evidence="9">
    <location>
        <begin position="291"/>
        <end position="328"/>
    </location>
</feature>
<evidence type="ECO:0000256" key="1">
    <source>
        <dbReference type="ARBA" id="ARBA00004167"/>
    </source>
</evidence>
<evidence type="ECO:0000256" key="6">
    <source>
        <dbReference type="ARBA" id="ARBA00022989"/>
    </source>
</evidence>
<feature type="compositionally biased region" description="Basic and acidic residues" evidence="10">
    <location>
        <begin position="206"/>
        <end position="219"/>
    </location>
</feature>
<protein>
    <submittedName>
        <fullName evidence="12">Armadillo repeat-containing protein 10</fullName>
    </submittedName>
</protein>
<feature type="non-terminal residue" evidence="12">
    <location>
        <position position="1"/>
    </location>
</feature>
<dbReference type="Proteomes" id="UP001219518">
    <property type="component" value="Unassembled WGS sequence"/>
</dbReference>
<dbReference type="Gene3D" id="1.25.10.10">
    <property type="entry name" value="Leucine-rich Repeat Variant"/>
    <property type="match status" value="2"/>
</dbReference>
<dbReference type="InterPro" id="IPR000225">
    <property type="entry name" value="Armadillo"/>
</dbReference>
<feature type="region of interest" description="Disordered" evidence="10">
    <location>
        <begin position="116"/>
        <end position="138"/>
    </location>
</feature>
<comment type="similarity">
    <text evidence="3">Belongs to the eutherian X-chromosome-specific Armcx family.</text>
</comment>
<feature type="domain" description="Armadillo repeat-containing" evidence="11">
    <location>
        <begin position="249"/>
        <end position="347"/>
    </location>
</feature>
<evidence type="ECO:0000313" key="13">
    <source>
        <dbReference type="Proteomes" id="UP001219518"/>
    </source>
</evidence>
<name>A0AAE1HJG4_9NEOP</name>
<evidence type="ECO:0000259" key="11">
    <source>
        <dbReference type="Pfam" id="PF04826"/>
    </source>
</evidence>
<keyword evidence="4" id="KW-0812">Transmembrane</keyword>
<dbReference type="PANTHER" id="PTHR15712">
    <property type="entry name" value="ARMADILLO REPEAT CONTAINING PROTEIN"/>
    <property type="match status" value="1"/>
</dbReference>
<feature type="compositionally biased region" description="Polar residues" evidence="10">
    <location>
        <begin position="121"/>
        <end position="138"/>
    </location>
</feature>
<evidence type="ECO:0000313" key="12">
    <source>
        <dbReference type="EMBL" id="KAK3922472.1"/>
    </source>
</evidence>
<dbReference type="InterPro" id="IPR006911">
    <property type="entry name" value="ARM-rpt_dom"/>
</dbReference>
<dbReference type="InterPro" id="IPR051303">
    <property type="entry name" value="Armcx_regulator"/>
</dbReference>
<evidence type="ECO:0000256" key="2">
    <source>
        <dbReference type="ARBA" id="ARBA00004325"/>
    </source>
</evidence>
<organism evidence="12 13">
    <name type="scientific">Frankliniella fusca</name>
    <dbReference type="NCBI Taxonomy" id="407009"/>
    <lineage>
        <taxon>Eukaryota</taxon>
        <taxon>Metazoa</taxon>
        <taxon>Ecdysozoa</taxon>
        <taxon>Arthropoda</taxon>
        <taxon>Hexapoda</taxon>
        <taxon>Insecta</taxon>
        <taxon>Pterygota</taxon>
        <taxon>Neoptera</taxon>
        <taxon>Paraneoptera</taxon>
        <taxon>Thysanoptera</taxon>
        <taxon>Terebrantia</taxon>
        <taxon>Thripoidea</taxon>
        <taxon>Thripidae</taxon>
        <taxon>Frankliniella</taxon>
    </lineage>
</organism>
<keyword evidence="8" id="KW-0472">Membrane</keyword>
<dbReference type="PANTHER" id="PTHR15712:SF23">
    <property type="entry name" value="ARMADILLO REPEAT CONTAINING 10"/>
    <property type="match status" value="1"/>
</dbReference>
<accession>A0AAE1HJG4</accession>
<evidence type="ECO:0000256" key="8">
    <source>
        <dbReference type="ARBA" id="ARBA00023136"/>
    </source>
</evidence>
<dbReference type="InterPro" id="IPR016024">
    <property type="entry name" value="ARM-type_fold"/>
</dbReference>
<evidence type="ECO:0000256" key="9">
    <source>
        <dbReference type="PROSITE-ProRule" id="PRU00259"/>
    </source>
</evidence>
<comment type="caution">
    <text evidence="12">The sequence shown here is derived from an EMBL/GenBank/DDBJ whole genome shotgun (WGS) entry which is preliminary data.</text>
</comment>
<reference evidence="12" key="1">
    <citation type="submission" date="2021-07" db="EMBL/GenBank/DDBJ databases">
        <authorList>
            <person name="Catto M.A."/>
            <person name="Jacobson A."/>
            <person name="Kennedy G."/>
            <person name="Labadie P."/>
            <person name="Hunt B.G."/>
            <person name="Srinivasan R."/>
        </authorList>
    </citation>
    <scope>NUCLEOTIDE SEQUENCE</scope>
    <source>
        <strain evidence="12">PL_HMW_Pooled</strain>
        <tissue evidence="12">Head</tissue>
    </source>
</reference>
<dbReference type="SUPFAM" id="SSF48371">
    <property type="entry name" value="ARM repeat"/>
    <property type="match status" value="1"/>
</dbReference>
<dbReference type="InterPro" id="IPR011989">
    <property type="entry name" value="ARM-like"/>
</dbReference>
<evidence type="ECO:0000256" key="5">
    <source>
        <dbReference type="ARBA" id="ARBA00022968"/>
    </source>
</evidence>
<evidence type="ECO:0000256" key="3">
    <source>
        <dbReference type="ARBA" id="ARBA00010553"/>
    </source>
</evidence>
<dbReference type="PROSITE" id="PS50176">
    <property type="entry name" value="ARM_REPEAT"/>
    <property type="match status" value="1"/>
</dbReference>
<feature type="compositionally biased region" description="Polar residues" evidence="10">
    <location>
        <begin position="196"/>
        <end position="205"/>
    </location>
</feature>
<dbReference type="GO" id="GO:0031966">
    <property type="term" value="C:mitochondrial membrane"/>
    <property type="evidence" value="ECO:0007669"/>
    <property type="project" value="UniProtKB-SubCell"/>
</dbReference>
<keyword evidence="7" id="KW-0496">Mitochondrion</keyword>
<keyword evidence="6" id="KW-1133">Transmembrane helix</keyword>
<evidence type="ECO:0000256" key="4">
    <source>
        <dbReference type="ARBA" id="ARBA00022692"/>
    </source>
</evidence>
<keyword evidence="13" id="KW-1185">Reference proteome</keyword>
<sequence>DLTVKMSAASGDKTVNKVALCSAIFAGFAYVGYSVVRTAFCRKLGRRGECEGYEGEHRLYFRRLSQTTQTDVLLGNLDMDAESGRIILRPLTVQERIRDLNCRARMFTDTMLAIQAGAPSPGQSPKTGPRSLQCSPWSSPRILSPVDVRTFLASRSTENLSGLGTGESGALRLSGGDMVLVAGSPMHRRWMRRSVRQGTPVSSKSRSPETPRHRDDEMRREAERLLRDDEEELRMRLDTVQHRDRVITSHEAKSLIALLHSSDDALLERTLTTIANCSTFTANQDMIREAGGLFRLQNLLQHPKQNIQLAAIKALANLALNQENQKELKDAIPMLLSYILRSDLANSVANGDAADGGKSQNRNSFGGMSEALLLAALVALTNVAVLTDWHDEFYVALHSLYRLVDNGNAAVKLQSLRLLINLSCNEDMVPSLLAAQAPRKLIYLLDPHTQEDVLLRVVTLLANLTTAAKQQQLDPTVDLPAEDKAASPDTMYAAIFGVNVHEKIVSKSSVLSSQHPNEDVRFQATKLYEAVRS</sequence>
<dbReference type="EMBL" id="JAHWGI010001091">
    <property type="protein sequence ID" value="KAK3922472.1"/>
    <property type="molecule type" value="Genomic_DNA"/>
</dbReference>